<accession>A0A8J7VV37</accession>
<evidence type="ECO:0000313" key="2">
    <source>
        <dbReference type="EMBL" id="MBS7458005.1"/>
    </source>
</evidence>
<dbReference type="Pfam" id="PF05742">
    <property type="entry name" value="TANGO2"/>
    <property type="match status" value="1"/>
</dbReference>
<comment type="caution">
    <text evidence="1">The sequence shown here is derived from an EMBL/GenBank/DDBJ whole genome shotgun (WGS) entry which is preliminary data.</text>
</comment>
<name>A0A8J7VV37_9GAMM</name>
<dbReference type="InterPro" id="IPR008551">
    <property type="entry name" value="TANGO2"/>
</dbReference>
<gene>
    <name evidence="2" type="ORF">KB893_012775</name>
    <name evidence="1" type="ORF">KB893_07315</name>
</gene>
<sequence>MCLIVIAQGLHPQWPLVVAANRDEFHARATAPSGPDPLRTGAFGGRDLVRGGSWMQVDTRGRFAAVTNVRSAPAETERPRSRGDLVGDFMAGAMPAGPHLDELTHTAHEYGRFNLLLWDGARLRFASNHPQWTQRVLEPGLHAMSNGALDADWPKSRRVVDVLRRWIASGRGSLAPLFEALVDRSLAPDGELPSTGLPIEAERALSPPFVRDPVYGTRSSTVLLAGADRARWVEQRFDSNGRRVGGTDARIAFASR</sequence>
<dbReference type="EMBL" id="JAGQFT020000008">
    <property type="protein sequence ID" value="MBS7458005.1"/>
    <property type="molecule type" value="Genomic_DNA"/>
</dbReference>
<proteinExistence type="predicted"/>
<dbReference type="PANTHER" id="PTHR17985:SF8">
    <property type="entry name" value="TRANSPORT AND GOLGI ORGANIZATION PROTEIN 2 HOMOLOG"/>
    <property type="match status" value="1"/>
</dbReference>
<dbReference type="PANTHER" id="PTHR17985">
    <property type="entry name" value="SER/THR-RICH PROTEIN T10 IN DGCR REGION"/>
    <property type="match status" value="1"/>
</dbReference>
<evidence type="ECO:0000313" key="3">
    <source>
        <dbReference type="Proteomes" id="UP000675747"/>
    </source>
</evidence>
<dbReference type="EMBL" id="JAGQFT010000045">
    <property type="protein sequence ID" value="MBR0562323.1"/>
    <property type="molecule type" value="Genomic_DNA"/>
</dbReference>
<protein>
    <submittedName>
        <fullName evidence="1">NRDE family protein</fullName>
    </submittedName>
</protein>
<reference evidence="2 3" key="1">
    <citation type="journal article" date="2021" name="Microbiol. Resour. Announc.">
        <title>Draft Genome Sequence of Coralloluteibacterium stylophorae LMG 29479T.</title>
        <authorList>
            <person name="Karlyshev A.V."/>
            <person name="Kudryashova E.B."/>
            <person name="Ariskina E.V."/>
            <person name="Conroy A.P."/>
            <person name="Abidueva E.Y."/>
        </authorList>
    </citation>
    <scope>NUCLEOTIDE SEQUENCE [LARGE SCALE GENOMIC DNA]</scope>
    <source>
        <strain evidence="2 3">LMG 29479</strain>
    </source>
</reference>
<keyword evidence="3" id="KW-1185">Reference proteome</keyword>
<dbReference type="Proteomes" id="UP000675747">
    <property type="component" value="Unassembled WGS sequence"/>
</dbReference>
<organism evidence="1">
    <name type="scientific">Coralloluteibacterium stylophorae</name>
    <dbReference type="NCBI Taxonomy" id="1776034"/>
    <lineage>
        <taxon>Bacteria</taxon>
        <taxon>Pseudomonadati</taxon>
        <taxon>Pseudomonadota</taxon>
        <taxon>Gammaproteobacteria</taxon>
        <taxon>Lysobacterales</taxon>
        <taxon>Lysobacteraceae</taxon>
        <taxon>Coralloluteibacterium</taxon>
    </lineage>
</organism>
<evidence type="ECO:0000313" key="1">
    <source>
        <dbReference type="EMBL" id="MBR0562323.1"/>
    </source>
</evidence>
<dbReference type="RefSeq" id="WP_211926268.1">
    <property type="nucleotide sequence ID" value="NZ_JAGQFT020000008.1"/>
</dbReference>
<dbReference type="AlphaFoldDB" id="A0A8J7VV37"/>
<reference evidence="1" key="2">
    <citation type="submission" date="2021-04" db="EMBL/GenBank/DDBJ databases">
        <authorList>
            <person name="Karlyshev A.V."/>
        </authorList>
    </citation>
    <scope>NUCLEOTIDE SEQUENCE</scope>
    <source>
        <strain evidence="1">LMG 29479</strain>
    </source>
</reference>